<dbReference type="GeneID" id="17312361"/>
<dbReference type="STRING" id="272943.RSP_7542"/>
<name>U5NMU5_CERS4</name>
<dbReference type="EnsemblBacteria" id="AGY32418">
    <property type="protein sequence ID" value="AGY32418"/>
    <property type="gene ID" value="RSP_7542"/>
</dbReference>
<accession>U5NMU5</accession>
<proteinExistence type="predicted"/>
<organism evidence="2 3">
    <name type="scientific">Cereibacter sphaeroides (strain ATCC 17023 / DSM 158 / JCM 6121 / CCUG 31486 / LMG 2827 / NBRC 12203 / NCIMB 8253 / ATH 2.4.1.)</name>
    <name type="common">Rhodobacter sphaeroides</name>
    <dbReference type="NCBI Taxonomy" id="272943"/>
    <lineage>
        <taxon>Bacteria</taxon>
        <taxon>Pseudomonadati</taxon>
        <taxon>Pseudomonadota</taxon>
        <taxon>Alphaproteobacteria</taxon>
        <taxon>Rhodobacterales</taxon>
        <taxon>Paracoccaceae</taxon>
        <taxon>Cereibacter</taxon>
    </lineage>
</organism>
<keyword evidence="3" id="KW-1185">Reference proteome</keyword>
<dbReference type="KEGG" id="rsp:RSP_7542"/>
<dbReference type="EMBL" id="CP000143">
    <property type="protein sequence ID" value="AGY32418.1"/>
    <property type="molecule type" value="Genomic_DNA"/>
</dbReference>
<evidence type="ECO:0000313" key="3">
    <source>
        <dbReference type="Proteomes" id="UP000002703"/>
    </source>
</evidence>
<dbReference type="RefSeq" id="WP_023003654.1">
    <property type="nucleotide sequence ID" value="NC_007493.2"/>
</dbReference>
<sequence length="372" mass="42423">MCNSKFPLLDTLLRCRYCGIQLEATTNGRQRKFCCDSHRKMFNKRQSTSSLAKLYKALATEFFSINNAHDRQTQIEEWGIKYAYWCNGEMPSFFKTKEALLNSFIPRDKVWNEEGKNINVRLVAHLREKVPNKQIYDRLAVVRAFGLEPSASLLAEQDATETPAPSKPVERSQKPSDPASLIHAPKPAKPVQPAPVEADEDAELLAAFSEFFGDDSDRKEPAPVACEETRPAPIKINPSYAACVKMSFDKIGDIREDFLFRKFEEYDYPLKATLSAMVEEGSIIKTKKAEGVFYRIANNEANEKADFWAECLRYAKGDMTKARASFRNVFDLWPSKEIQETSVDLSIEPSVANVRRIEEGRKRYFDEKKKAA</sequence>
<evidence type="ECO:0000313" key="2">
    <source>
        <dbReference type="EMBL" id="AGY32418.1"/>
    </source>
</evidence>
<dbReference type="AlphaFoldDB" id="U5NMU5"/>
<gene>
    <name evidence="2" type="ORF">RSP_7542</name>
</gene>
<feature type="region of interest" description="Disordered" evidence="1">
    <location>
        <begin position="154"/>
        <end position="193"/>
    </location>
</feature>
<reference evidence="3" key="1">
    <citation type="submission" date="2005-09" db="EMBL/GenBank/DDBJ databases">
        <title>Complete sequence of chromosome 1 of Rhodobacter sphaeroides 2.4.1.</title>
        <authorList>
            <person name="Copeland A."/>
            <person name="Lucas S."/>
            <person name="Lapidus A."/>
            <person name="Barry K."/>
            <person name="Detter J.C."/>
            <person name="Glavina T."/>
            <person name="Hammon N."/>
            <person name="Israni S."/>
            <person name="Pitluck S."/>
            <person name="Richardson P."/>
            <person name="Mackenzie C."/>
            <person name="Choudhary M."/>
            <person name="Larimer F."/>
            <person name="Hauser L.J."/>
            <person name="Land M."/>
            <person name="Donohue T.J."/>
            <person name="Kaplan S."/>
        </authorList>
    </citation>
    <scope>NUCLEOTIDE SEQUENCE [LARGE SCALE GENOMIC DNA]</scope>
    <source>
        <strain evidence="3">ATCC 17023 / DSM 158 / JCM 6121 / CCUG 31486 / LMG 2827 / NBRC 12203 / NCIMB 8253 / ATH 2.4.1.</strain>
    </source>
</reference>
<evidence type="ECO:0000256" key="1">
    <source>
        <dbReference type="SAM" id="MobiDB-lite"/>
    </source>
</evidence>
<dbReference type="Proteomes" id="UP000002703">
    <property type="component" value="Chromosome 1"/>
</dbReference>
<protein>
    <submittedName>
        <fullName evidence="2">Uncharacterized protein</fullName>
    </submittedName>
</protein>